<organism evidence="1 2">
    <name type="scientific">Mesoplasma syrphidae</name>
    <dbReference type="NCBI Taxonomy" id="225999"/>
    <lineage>
        <taxon>Bacteria</taxon>
        <taxon>Bacillati</taxon>
        <taxon>Mycoplasmatota</taxon>
        <taxon>Mollicutes</taxon>
        <taxon>Entomoplasmatales</taxon>
        <taxon>Entomoplasmataceae</taxon>
        <taxon>Mesoplasma</taxon>
    </lineage>
</organism>
<gene>
    <name evidence="1" type="ORF">CXP39_00445</name>
</gene>
<dbReference type="AlphaFoldDB" id="A0A2K9C1C4"/>
<dbReference type="RefSeq" id="WP_027048384.1">
    <property type="nucleotide sequence ID" value="NZ_CP025257.1"/>
</dbReference>
<sequence>MSYKIENVTFANKVADLDKVNLHAQPGKTTNILIYNKNQMSFMKRVLKGQEKNRSGRFQVNNIDIINKKFVKNRIEFIRNDTWIERVIPAKLVLFLSLLFDPKFLRKARIKTIDKKHDYLSFINSKNDVTDMRLRRKIDSVISHFIDTTNIAENKLLNKFNSEIYKYDVSKIKQLYSKFPPQVGVLAKEISRIEAMLEKSQAMLTFSQVLWDNIFALNELRDSCTCEYNAKKSSNKYVRKYWKKFSYTQTKYMIIKQLKFLNFNLSELRYSIWRNKKLHKQLTRQFNLELKKFYEIENISKESQIEVAEQHLKWKRVVLDQRKEFEEQQKEILFQLLPSEGYMIGKKITFLIHDYHKKLLSGNVKYGNQNEFLILKKHYKKEIHSTFSQALEWTEQHLEKLDMKFDWFIKQGFKISSLNIIYLKILKAINLQKKNIVFSNILDYLSQKDFHDLMNTIQKIQKVYPDLAFITLNNSLETIWDLQEPIYSVEKNELKKMTGSEIFEINANHIFSKVHNSSNVLNYRKVRQGIEVENKYWNITDWSLNDKGKIFVNLFKVNLEPSSDRDDELPIVLKIIKQNKYNDPRVYLGFNKFKHFIFFYDEQGEYLENKEVIVYINRESISKII</sequence>
<protein>
    <submittedName>
        <fullName evidence="1">Uncharacterized protein</fullName>
    </submittedName>
</protein>
<dbReference type="OrthoDB" id="391570at2"/>
<dbReference type="KEGG" id="msyr:CXP39_00445"/>
<name>A0A2K9C1C4_9MOLU</name>
<proteinExistence type="predicted"/>
<keyword evidence="2" id="KW-1185">Reference proteome</keyword>
<reference evidence="1 2" key="1">
    <citation type="submission" date="2017-12" db="EMBL/GenBank/DDBJ databases">
        <title>Mesoplasma syrphidae YJS, Complete Genome.</title>
        <authorList>
            <person name="Knight T.F."/>
            <person name="Citino T."/>
            <person name="Rubinstein R."/>
            <person name="Neuschaefer Z."/>
        </authorList>
    </citation>
    <scope>NUCLEOTIDE SEQUENCE [LARGE SCALE GENOMIC DNA]</scope>
    <source>
        <strain evidence="1 2">YJS</strain>
    </source>
</reference>
<dbReference type="Proteomes" id="UP000233419">
    <property type="component" value="Chromosome"/>
</dbReference>
<accession>A0A2K9C1C4</accession>
<dbReference type="EMBL" id="CP025257">
    <property type="protein sequence ID" value="AUF83279.1"/>
    <property type="molecule type" value="Genomic_DNA"/>
</dbReference>
<evidence type="ECO:0000313" key="1">
    <source>
        <dbReference type="EMBL" id="AUF83279.1"/>
    </source>
</evidence>
<evidence type="ECO:0000313" key="2">
    <source>
        <dbReference type="Proteomes" id="UP000233419"/>
    </source>
</evidence>